<evidence type="ECO:0000256" key="2">
    <source>
        <dbReference type="ARBA" id="ARBA00009183"/>
    </source>
</evidence>
<dbReference type="GO" id="GO:0050660">
    <property type="term" value="F:flavin adenine dinucleotide binding"/>
    <property type="evidence" value="ECO:0007669"/>
    <property type="project" value="InterPro"/>
</dbReference>
<proteinExistence type="inferred from homology"/>
<keyword evidence="6" id="KW-0560">Oxidoreductase</keyword>
<dbReference type="PIRSF" id="PIRSF000332">
    <property type="entry name" value="FMO"/>
    <property type="match status" value="1"/>
</dbReference>
<dbReference type="InterPro" id="IPR020946">
    <property type="entry name" value="Flavin_mOase-like"/>
</dbReference>
<comment type="similarity">
    <text evidence="2">Belongs to the FMO family.</text>
</comment>
<comment type="cofactor">
    <cofactor evidence="1">
        <name>FAD</name>
        <dbReference type="ChEBI" id="CHEBI:57692"/>
    </cofactor>
</comment>
<dbReference type="STRING" id="762903.Pedsa_0537"/>
<dbReference type="EC" id="1.14.13.148" evidence="8"/>
<reference evidence="10 11" key="1">
    <citation type="journal article" date="2011" name="Stand. Genomic Sci.">
        <title>Complete genome sequence of the gliding, heparinolytic Pedobacter saltans type strain (113).</title>
        <authorList>
            <person name="Liolios K."/>
            <person name="Sikorski J."/>
            <person name="Lu M."/>
            <person name="Nolan M."/>
            <person name="Lapidus A."/>
            <person name="Lucas S."/>
            <person name="Hammon N."/>
            <person name="Deshpande S."/>
            <person name="Cheng J.F."/>
            <person name="Tapia R."/>
            <person name="Han C."/>
            <person name="Goodwin L."/>
            <person name="Pitluck S."/>
            <person name="Huntemann M."/>
            <person name="Ivanova N."/>
            <person name="Pagani I."/>
            <person name="Mavromatis K."/>
            <person name="Ovchinikova G."/>
            <person name="Pati A."/>
            <person name="Chen A."/>
            <person name="Palaniappan K."/>
            <person name="Land M."/>
            <person name="Hauser L."/>
            <person name="Brambilla E.M."/>
            <person name="Kotsyurbenko O."/>
            <person name="Rohde M."/>
            <person name="Tindall B.J."/>
            <person name="Abt B."/>
            <person name="Goker M."/>
            <person name="Detter J.C."/>
            <person name="Woyke T."/>
            <person name="Bristow J."/>
            <person name="Eisen J.A."/>
            <person name="Markowitz V."/>
            <person name="Hugenholtz P."/>
            <person name="Klenk H.P."/>
            <person name="Kyrpides N.C."/>
        </authorList>
    </citation>
    <scope>NUCLEOTIDE SEQUENCE [LARGE SCALE GENOMIC DNA]</scope>
    <source>
        <strain evidence="11">ATCC 51119 / DSM 12145 / JCM 21818 / LMG 10337 / NBRC 100064 / NCIMB 13643</strain>
    </source>
</reference>
<dbReference type="GO" id="GO:0004499">
    <property type="term" value="F:N,N-dimethylaniline monooxygenase activity"/>
    <property type="evidence" value="ECO:0007669"/>
    <property type="project" value="InterPro"/>
</dbReference>
<organism evidence="10 11">
    <name type="scientific">Pseudopedobacter saltans (strain ATCC 51119 / DSM 12145 / JCM 21818 / CCUG 39354 / LMG 10337 / NBRC 100064 / NCIMB 13643)</name>
    <name type="common">Pedobacter saltans</name>
    <dbReference type="NCBI Taxonomy" id="762903"/>
    <lineage>
        <taxon>Bacteria</taxon>
        <taxon>Pseudomonadati</taxon>
        <taxon>Bacteroidota</taxon>
        <taxon>Sphingobacteriia</taxon>
        <taxon>Sphingobacteriales</taxon>
        <taxon>Sphingobacteriaceae</taxon>
        <taxon>Pseudopedobacter</taxon>
    </lineage>
</organism>
<dbReference type="GO" id="GO:0034899">
    <property type="term" value="F:trimethylamine monooxygenase activity"/>
    <property type="evidence" value="ECO:0007669"/>
    <property type="project" value="UniProtKB-EC"/>
</dbReference>
<dbReference type="KEGG" id="psn:Pedsa_0537"/>
<gene>
    <name evidence="10" type="ordered locus">Pedsa_0537</name>
</gene>
<evidence type="ECO:0000256" key="8">
    <source>
        <dbReference type="ARBA" id="ARBA00034528"/>
    </source>
</evidence>
<evidence type="ECO:0000256" key="6">
    <source>
        <dbReference type="ARBA" id="ARBA00023002"/>
    </source>
</evidence>
<dbReference type="SUPFAM" id="SSF51905">
    <property type="entry name" value="FAD/NAD(P)-binding domain"/>
    <property type="match status" value="2"/>
</dbReference>
<keyword evidence="5" id="KW-0521">NADP</keyword>
<dbReference type="FunFam" id="3.50.50.60:FF:000138">
    <property type="entry name" value="Flavin-containing monooxygenase"/>
    <property type="match status" value="1"/>
</dbReference>
<sequence>MRQIIFMTAFKVGIIGAGPSGLAMLRAFESEQKKGNPIPELKCYEKQDNWGGMWNYTWRTGVGKYGEPLHGSMYKYLWSNGPKECLEFADYTFTEHFGQPISSYPPREVLFDYIEGRIKQSNARDYIQFNTVARWVDYLPETKQFRVIFDNLVKNETFEEIFDYLVVGTGHFSTPNMPYFKGIDNFPGAVMHAHDFRGADQFKNQKLLLIGSSYSAEDIGVQCYKHGSAGVTISYRSNPLGSKWPDGIKEKPLVTHFEGNKAFFKDGTSEEFDAVVFCTGYQHKFPFLPDNLRLKTKNCLYPDNLYKGVIFHENEKLIFLGMQDQYYTFNMFDTQAWFARDYMLGRVALPNGQERRKDIDKWMDYEKRSLTGEEHVDFQTDYIKDLISYTDYPAFDLDKVADMFKSWLKDKEESILGYRDKVYQSVMDNTHAEKHHTKWMKEMDDSLERYLDEQPADEFELSKENYY</sequence>
<dbReference type="InterPro" id="IPR000960">
    <property type="entry name" value="Flavin_mOase"/>
</dbReference>
<evidence type="ECO:0000256" key="7">
    <source>
        <dbReference type="ARBA" id="ARBA00023033"/>
    </source>
</evidence>
<evidence type="ECO:0000256" key="9">
    <source>
        <dbReference type="ARBA" id="ARBA00035159"/>
    </source>
</evidence>
<dbReference type="InterPro" id="IPR050346">
    <property type="entry name" value="FMO-like"/>
</dbReference>
<keyword evidence="3" id="KW-0285">Flavoprotein</keyword>
<evidence type="ECO:0000256" key="4">
    <source>
        <dbReference type="ARBA" id="ARBA00022827"/>
    </source>
</evidence>
<dbReference type="eggNOG" id="COG2072">
    <property type="taxonomic scope" value="Bacteria"/>
</dbReference>
<evidence type="ECO:0000313" key="10">
    <source>
        <dbReference type="EMBL" id="ADY51117.1"/>
    </source>
</evidence>
<dbReference type="Pfam" id="PF00743">
    <property type="entry name" value="FMO-like"/>
    <property type="match status" value="2"/>
</dbReference>
<evidence type="ECO:0000313" key="11">
    <source>
        <dbReference type="Proteomes" id="UP000000310"/>
    </source>
</evidence>
<keyword evidence="4" id="KW-0274">FAD</keyword>
<name>F0S6P1_PSESL</name>
<dbReference type="Proteomes" id="UP000000310">
    <property type="component" value="Chromosome"/>
</dbReference>
<accession>F0S6P1</accession>
<evidence type="ECO:0000256" key="5">
    <source>
        <dbReference type="ARBA" id="ARBA00022857"/>
    </source>
</evidence>
<dbReference type="HOGENOM" id="CLU_006909_3_0_10"/>
<dbReference type="SMR" id="F0S6P1"/>
<dbReference type="AlphaFoldDB" id="F0S6P1"/>
<dbReference type="PANTHER" id="PTHR23023">
    <property type="entry name" value="DIMETHYLANILINE MONOOXYGENASE"/>
    <property type="match status" value="1"/>
</dbReference>
<dbReference type="EMBL" id="CP002545">
    <property type="protein sequence ID" value="ADY51117.1"/>
    <property type="molecule type" value="Genomic_DNA"/>
</dbReference>
<dbReference type="InterPro" id="IPR036188">
    <property type="entry name" value="FAD/NAD-bd_sf"/>
</dbReference>
<evidence type="ECO:0000256" key="1">
    <source>
        <dbReference type="ARBA" id="ARBA00001974"/>
    </source>
</evidence>
<dbReference type="Gene3D" id="3.50.50.60">
    <property type="entry name" value="FAD/NAD(P)-binding domain"/>
    <property type="match status" value="2"/>
</dbReference>
<evidence type="ECO:0000256" key="3">
    <source>
        <dbReference type="ARBA" id="ARBA00022630"/>
    </source>
</evidence>
<keyword evidence="7 10" id="KW-0503">Monooxygenase</keyword>
<reference evidence="11" key="2">
    <citation type="submission" date="2011-02" db="EMBL/GenBank/DDBJ databases">
        <title>The complete genome of Pedobacter saltans DSM 12145.</title>
        <authorList>
            <consortium name="US DOE Joint Genome Institute (JGI-PGF)"/>
            <person name="Lucas S."/>
            <person name="Copeland A."/>
            <person name="Lapidus A."/>
            <person name="Bruce D."/>
            <person name="Goodwin L."/>
            <person name="Pitluck S."/>
            <person name="Kyrpides N."/>
            <person name="Mavromatis K."/>
            <person name="Pagani I."/>
            <person name="Ivanova N."/>
            <person name="Ovchinnikova G."/>
            <person name="Lu M."/>
            <person name="Detter J.C."/>
            <person name="Han C."/>
            <person name="Land M."/>
            <person name="Hauser L."/>
            <person name="Markowitz V."/>
            <person name="Cheng J.-F."/>
            <person name="Hugenholtz P."/>
            <person name="Woyke T."/>
            <person name="Wu D."/>
            <person name="Tindall B."/>
            <person name="Pomrenke H.G."/>
            <person name="Brambilla E."/>
            <person name="Klenk H.-P."/>
            <person name="Eisen J.A."/>
        </authorList>
    </citation>
    <scope>NUCLEOTIDE SEQUENCE [LARGE SCALE GENOMIC DNA]</scope>
    <source>
        <strain evidence="11">ATCC 51119 / DSM 12145 / JCM 21818 / LMG 10337 / NBRC 100064 / NCIMB 13643</strain>
    </source>
</reference>
<keyword evidence="11" id="KW-1185">Reference proteome</keyword>
<protein>
    <recommendedName>
        <fullName evidence="9">Trimethylamine monooxygenase</fullName>
        <ecNumber evidence="8">1.14.13.148</ecNumber>
    </recommendedName>
</protein>
<dbReference type="GO" id="GO:0050661">
    <property type="term" value="F:NADP binding"/>
    <property type="evidence" value="ECO:0007669"/>
    <property type="project" value="InterPro"/>
</dbReference>